<reference evidence="2 3" key="1">
    <citation type="submission" date="2020-01" db="EMBL/GenBank/DDBJ databases">
        <title>Complete genome sequence of a human oral phylogroup 1 Treponema sp. strain ATCC 700766, originally isolated from periodontitis dental plaque.</title>
        <authorList>
            <person name="Chan Y."/>
            <person name="Huo Y.-B."/>
            <person name="Yu X.-L."/>
            <person name="Zeng H."/>
            <person name="Leung W.-K."/>
            <person name="Watt R.M."/>
        </authorList>
    </citation>
    <scope>NUCLEOTIDE SEQUENCE [LARGE SCALE GENOMIC DNA]</scope>
    <source>
        <strain evidence="2 3">OMZ 804</strain>
    </source>
</reference>
<dbReference type="EMBL" id="CP048020">
    <property type="protein sequence ID" value="QHX42913.1"/>
    <property type="molecule type" value="Genomic_DNA"/>
</dbReference>
<keyword evidence="1" id="KW-0175">Coiled coil</keyword>
<accession>A0A6P1Y120</accession>
<evidence type="ECO:0000313" key="2">
    <source>
        <dbReference type="EMBL" id="QHX42913.1"/>
    </source>
</evidence>
<protein>
    <submittedName>
        <fullName evidence="2">Uncharacterized protein</fullName>
    </submittedName>
</protein>
<proteinExistence type="predicted"/>
<gene>
    <name evidence="2" type="ORF">GWP43_05045</name>
</gene>
<evidence type="ECO:0000256" key="1">
    <source>
        <dbReference type="SAM" id="Coils"/>
    </source>
</evidence>
<name>A0A6P1Y120_9SPIR</name>
<feature type="coiled-coil region" evidence="1">
    <location>
        <begin position="52"/>
        <end position="205"/>
    </location>
</feature>
<sequence>MHLSNNSLKRKIRKGAGKGITVETKLATKDEKGSGVTLGDELTKTKLMSDAFGRYQVQQKELQAELKKTQEEIIATYDKIAKAKARIEAAENGKSGTEIEALNQDLQAMQVYSRQLEEKAQNIRIDINEAELSFSQIKSGLIDIEKIGKSKLQIQLINIEEERKRLLKIIEESRRAKIEAAKDNAEEITRIEADAEKQKDKVNKDADRQTQSANAAAANAYIQGGIGIAKTLTKVIADSIEQGCIDGFAAMQASADILNQIGDMVGDPITQAVIKSVAAAIEITGTILKAVNAAQ</sequence>
<evidence type="ECO:0000313" key="3">
    <source>
        <dbReference type="Proteomes" id="UP000464374"/>
    </source>
</evidence>
<dbReference type="AlphaFoldDB" id="A0A6P1Y120"/>
<organism evidence="2 3">
    <name type="scientific">Treponema vincentii</name>
    <dbReference type="NCBI Taxonomy" id="69710"/>
    <lineage>
        <taxon>Bacteria</taxon>
        <taxon>Pseudomonadati</taxon>
        <taxon>Spirochaetota</taxon>
        <taxon>Spirochaetia</taxon>
        <taxon>Spirochaetales</taxon>
        <taxon>Treponemataceae</taxon>
        <taxon>Treponema</taxon>
    </lineage>
</organism>
<dbReference type="RefSeq" id="WP_162663187.1">
    <property type="nucleotide sequence ID" value="NZ_CP048020.1"/>
</dbReference>
<dbReference type="Proteomes" id="UP000464374">
    <property type="component" value="Chromosome"/>
</dbReference>
<dbReference type="KEGG" id="trz:GWP43_05045"/>